<reference evidence="2 3" key="1">
    <citation type="submission" date="2022-03" db="EMBL/GenBank/DDBJ databases">
        <title>Novel taxa within the pig intestine.</title>
        <authorList>
            <person name="Wylensek D."/>
            <person name="Bishof K."/>
            <person name="Afrizal A."/>
            <person name="Clavel T."/>
        </authorList>
    </citation>
    <scope>NUCLEOTIDE SEQUENCE [LARGE SCALE GENOMIC DNA]</scope>
    <source>
        <strain evidence="2 3">CLA-KB-P133</strain>
    </source>
</reference>
<evidence type="ECO:0000313" key="3">
    <source>
        <dbReference type="Proteomes" id="UP001286174"/>
    </source>
</evidence>
<dbReference type="Proteomes" id="UP001286174">
    <property type="component" value="Unassembled WGS sequence"/>
</dbReference>
<protein>
    <submittedName>
        <fullName evidence="2">Uncharacterized protein</fullName>
    </submittedName>
</protein>
<evidence type="ECO:0000313" key="2">
    <source>
        <dbReference type="EMBL" id="MDX8419456.1"/>
    </source>
</evidence>
<keyword evidence="1" id="KW-0812">Transmembrane</keyword>
<proteinExistence type="predicted"/>
<organism evidence="2 3">
    <name type="scientific">Grylomicrobium aquisgranensis</name>
    <dbReference type="NCBI Taxonomy" id="2926318"/>
    <lineage>
        <taxon>Bacteria</taxon>
        <taxon>Bacillati</taxon>
        <taxon>Bacillota</taxon>
        <taxon>Erysipelotrichia</taxon>
        <taxon>Erysipelotrichales</taxon>
        <taxon>Erysipelotrichaceae</taxon>
        <taxon>Grylomicrobium</taxon>
    </lineage>
</organism>
<keyword evidence="1" id="KW-1133">Transmembrane helix</keyword>
<evidence type="ECO:0000256" key="1">
    <source>
        <dbReference type="SAM" id="Phobius"/>
    </source>
</evidence>
<gene>
    <name evidence="2" type="ORF">MOZ60_05030</name>
</gene>
<accession>A0AB35U4E1</accession>
<name>A0AB35U4E1_9FIRM</name>
<sequence length="64" mass="7413">MDKNDRKKRLKTLNMMIHVIAAFTSITFILALDHKIVYNFNLFAMLAVGVCEVYCAYLISLEEK</sequence>
<feature type="transmembrane region" description="Helical" evidence="1">
    <location>
        <begin position="12"/>
        <end position="32"/>
    </location>
</feature>
<feature type="transmembrane region" description="Helical" evidence="1">
    <location>
        <begin position="38"/>
        <end position="59"/>
    </location>
</feature>
<keyword evidence="1" id="KW-0472">Membrane</keyword>
<dbReference type="AlphaFoldDB" id="A0AB35U4E1"/>
<dbReference type="RefSeq" id="WP_108774227.1">
    <property type="nucleotide sequence ID" value="NZ_JALBUR010000009.1"/>
</dbReference>
<keyword evidence="3" id="KW-1185">Reference proteome</keyword>
<dbReference type="EMBL" id="JALBUR010000009">
    <property type="protein sequence ID" value="MDX8419456.1"/>
    <property type="molecule type" value="Genomic_DNA"/>
</dbReference>
<comment type="caution">
    <text evidence="2">The sequence shown here is derived from an EMBL/GenBank/DDBJ whole genome shotgun (WGS) entry which is preliminary data.</text>
</comment>